<dbReference type="InterPro" id="IPR037401">
    <property type="entry name" value="SnoaL-like"/>
</dbReference>
<evidence type="ECO:0000313" key="3">
    <source>
        <dbReference type="Proteomes" id="UP000773462"/>
    </source>
</evidence>
<dbReference type="InterPro" id="IPR032710">
    <property type="entry name" value="NTF2-like_dom_sf"/>
</dbReference>
<dbReference type="EMBL" id="JAGGLV010000018">
    <property type="protein sequence ID" value="MBP2114520.1"/>
    <property type="molecule type" value="Genomic_DNA"/>
</dbReference>
<sequence length="116" mass="12983">MNQHVTLPIEVQDFYNAVNQYQPDALIELFAPGATVKDNGKSAEGTEAIAAWAESELFSAKVRFTIMEIEEIQGRIAVTAEMEGEFNKNRVPAPQQFTHEFKVQGGKIRELTITLK</sequence>
<protein>
    <recommendedName>
        <fullName evidence="1">SnoaL-like domain-containing protein</fullName>
    </recommendedName>
</protein>
<evidence type="ECO:0000313" key="2">
    <source>
        <dbReference type="EMBL" id="MBP2114520.1"/>
    </source>
</evidence>
<proteinExistence type="predicted"/>
<feature type="domain" description="SnoaL-like" evidence="1">
    <location>
        <begin position="11"/>
        <end position="110"/>
    </location>
</feature>
<evidence type="ECO:0000259" key="1">
    <source>
        <dbReference type="Pfam" id="PF12680"/>
    </source>
</evidence>
<dbReference type="Gene3D" id="3.10.450.50">
    <property type="match status" value="1"/>
</dbReference>
<accession>A0ABS4NYN6</accession>
<name>A0ABS4NYN6_9BACL</name>
<comment type="caution">
    <text evidence="2">The sequence shown here is derived from an EMBL/GenBank/DDBJ whole genome shotgun (WGS) entry which is preliminary data.</text>
</comment>
<dbReference type="SUPFAM" id="SSF54427">
    <property type="entry name" value="NTF2-like"/>
    <property type="match status" value="1"/>
</dbReference>
<organism evidence="2 3">
    <name type="scientific">Paenibacillus silagei</name>
    <dbReference type="NCBI Taxonomy" id="1670801"/>
    <lineage>
        <taxon>Bacteria</taxon>
        <taxon>Bacillati</taxon>
        <taxon>Bacillota</taxon>
        <taxon>Bacilli</taxon>
        <taxon>Bacillales</taxon>
        <taxon>Paenibacillaceae</taxon>
        <taxon>Paenibacillus</taxon>
    </lineage>
</organism>
<dbReference type="RefSeq" id="WP_209877105.1">
    <property type="nucleotide sequence ID" value="NZ_JAGGLV010000018.1"/>
</dbReference>
<dbReference type="Pfam" id="PF12680">
    <property type="entry name" value="SnoaL_2"/>
    <property type="match status" value="1"/>
</dbReference>
<dbReference type="Proteomes" id="UP000773462">
    <property type="component" value="Unassembled WGS sequence"/>
</dbReference>
<reference evidence="2 3" key="1">
    <citation type="submission" date="2021-03" db="EMBL/GenBank/DDBJ databases">
        <title>Genomic Encyclopedia of Type Strains, Phase IV (KMG-IV): sequencing the most valuable type-strain genomes for metagenomic binning, comparative biology and taxonomic classification.</title>
        <authorList>
            <person name="Goeker M."/>
        </authorList>
    </citation>
    <scope>NUCLEOTIDE SEQUENCE [LARGE SCALE GENOMIC DNA]</scope>
    <source>
        <strain evidence="2 3">DSM 101953</strain>
    </source>
</reference>
<gene>
    <name evidence="2" type="ORF">J2Z70_004689</name>
</gene>
<keyword evidence="3" id="KW-1185">Reference proteome</keyword>